<feature type="domain" description="Dehydrogenase E1 component" evidence="9">
    <location>
        <begin position="116"/>
        <end position="428"/>
    </location>
</feature>
<name>A0A3P6BRF1_BRAOL</name>
<dbReference type="EMBL" id="LR031873">
    <property type="protein sequence ID" value="VDD08697.1"/>
    <property type="molecule type" value="Genomic_DNA"/>
</dbReference>
<evidence type="ECO:0000256" key="1">
    <source>
        <dbReference type="ARBA" id="ARBA00001964"/>
    </source>
</evidence>
<protein>
    <recommendedName>
        <fullName evidence="3">pyruvate dehydrogenase (acetyl-transferring)</fullName>
        <ecNumber evidence="3">1.2.4.1</ecNumber>
    </recommendedName>
</protein>
<dbReference type="FunFam" id="3.40.50.970:FF:000013">
    <property type="entry name" value="Pyruvate dehydrogenase E1 component subunit alpha"/>
    <property type="match status" value="1"/>
</dbReference>
<keyword evidence="5" id="KW-0786">Thiamine pyrophosphate</keyword>
<dbReference type="PANTHER" id="PTHR11516:SF60">
    <property type="entry name" value="PYRUVATE DEHYDROGENASE E1 COMPONENT SUBUNIT ALPHA"/>
    <property type="match status" value="1"/>
</dbReference>
<evidence type="ECO:0000256" key="5">
    <source>
        <dbReference type="ARBA" id="ARBA00023052"/>
    </source>
</evidence>
<comment type="cofactor">
    <cofactor evidence="1">
        <name>thiamine diphosphate</name>
        <dbReference type="ChEBI" id="CHEBI:58937"/>
    </cofactor>
</comment>
<dbReference type="InterPro" id="IPR050642">
    <property type="entry name" value="PDH_E1_Alpha_Subunit"/>
</dbReference>
<comment type="catalytic activity">
    <reaction evidence="8">
        <text>N(6)-[(R)-lipoyl]-L-lysyl-[protein] + pyruvate + H(+) = N(6)-[(R)-S(8)-acetyldihydrolipoyl]-L-lysyl-[protein] + CO2</text>
        <dbReference type="Rhea" id="RHEA:19189"/>
        <dbReference type="Rhea" id="RHEA-COMP:10474"/>
        <dbReference type="Rhea" id="RHEA-COMP:10478"/>
        <dbReference type="ChEBI" id="CHEBI:15361"/>
        <dbReference type="ChEBI" id="CHEBI:15378"/>
        <dbReference type="ChEBI" id="CHEBI:16526"/>
        <dbReference type="ChEBI" id="CHEBI:83099"/>
        <dbReference type="ChEBI" id="CHEBI:83111"/>
        <dbReference type="EC" id="1.2.4.1"/>
    </reaction>
</comment>
<evidence type="ECO:0000259" key="9">
    <source>
        <dbReference type="Pfam" id="PF00676"/>
    </source>
</evidence>
<organism evidence="10">
    <name type="scientific">Brassica oleracea</name>
    <name type="common">Wild cabbage</name>
    <dbReference type="NCBI Taxonomy" id="3712"/>
    <lineage>
        <taxon>Eukaryota</taxon>
        <taxon>Viridiplantae</taxon>
        <taxon>Streptophyta</taxon>
        <taxon>Embryophyta</taxon>
        <taxon>Tracheophyta</taxon>
        <taxon>Spermatophyta</taxon>
        <taxon>Magnoliopsida</taxon>
        <taxon>eudicotyledons</taxon>
        <taxon>Gunneridae</taxon>
        <taxon>Pentapetalae</taxon>
        <taxon>rosids</taxon>
        <taxon>malvids</taxon>
        <taxon>Brassicales</taxon>
        <taxon>Brassicaceae</taxon>
        <taxon>Brassiceae</taxon>
        <taxon>Brassica</taxon>
    </lineage>
</organism>
<dbReference type="EC" id="1.2.4.1" evidence="3"/>
<reference evidence="10" key="1">
    <citation type="submission" date="2018-11" db="EMBL/GenBank/DDBJ databases">
        <authorList>
            <consortium name="Genoscope - CEA"/>
            <person name="William W."/>
        </authorList>
    </citation>
    <scope>NUCLEOTIDE SEQUENCE</scope>
</reference>
<dbReference type="SUPFAM" id="SSF52518">
    <property type="entry name" value="Thiamin diphosphate-binding fold (THDP-binding)"/>
    <property type="match status" value="1"/>
</dbReference>
<dbReference type="Pfam" id="PF00676">
    <property type="entry name" value="E1_dh"/>
    <property type="match status" value="1"/>
</dbReference>
<evidence type="ECO:0000256" key="3">
    <source>
        <dbReference type="ARBA" id="ARBA00012281"/>
    </source>
</evidence>
<dbReference type="InterPro" id="IPR001017">
    <property type="entry name" value="DH_E1"/>
</dbReference>
<accession>A0A3P6BRF1</accession>
<keyword evidence="6" id="KW-0670">Pyruvate</keyword>
<evidence type="ECO:0000256" key="6">
    <source>
        <dbReference type="ARBA" id="ARBA00023317"/>
    </source>
</evidence>
<dbReference type="PANTHER" id="PTHR11516">
    <property type="entry name" value="PYRUVATE DEHYDROGENASE E1 COMPONENT, ALPHA SUBUNIT BACTERIAL AND ORGANELLAR"/>
    <property type="match status" value="1"/>
</dbReference>
<proteinExistence type="predicted"/>
<dbReference type="InterPro" id="IPR029061">
    <property type="entry name" value="THDP-binding"/>
</dbReference>
<keyword evidence="4" id="KW-0560">Oxidoreductase</keyword>
<sequence>MVMPQSEFDHAEKEGALYGKVMVHESVEFLLVQKPVSVAFGRFAVKIKGGDMALSRLTSRSNGISRPLSTAFGRFISTDTTPITIETSLPFTAHLCDPPSRSVESSTQELLDFFRTMALMRRMEIAADSLYKAKLIRGFCHLYDGQEAVAIGMEAVITKKDAIITAYRDHCIFLGRGGSLYEVFAELMGRQDGCSKGKGGSMHFYKKDSSFYGGHGIVGAQVPLGCGIAFAQKYVKEEAVTFAMYGDGAANQGQLFEALNISALWDLPSILVCENNHYGMGTAEWRAAKSPSYYKRGDYVPGLKVDGMDAFAVKQACKFAKEHALKNGPIILEMDTYRYHGHSMSDPGSTYRTRDEISGVRQGSVIVNLETIICYYMSQERDPIERIKKLVLSHDLATEKELKDMEKEIRKEVDDAIAKAKDCSMPEPSELFTNVYVKGFGTKSFGADRKEVKAALP</sequence>
<evidence type="ECO:0000256" key="8">
    <source>
        <dbReference type="ARBA" id="ARBA00051231"/>
    </source>
</evidence>
<dbReference type="AlphaFoldDB" id="A0A3P6BRF1"/>
<evidence type="ECO:0000313" key="10">
    <source>
        <dbReference type="EMBL" id="VDD08697.1"/>
    </source>
</evidence>
<dbReference type="Gene3D" id="3.40.50.970">
    <property type="match status" value="1"/>
</dbReference>
<evidence type="ECO:0000256" key="2">
    <source>
        <dbReference type="ARBA" id="ARBA00011130"/>
    </source>
</evidence>
<gene>
    <name evidence="10" type="ORF">BOLC4T24148H</name>
</gene>
<comment type="subunit">
    <text evidence="2">Tetramer of 2 alpha and 2 beta subunits.</text>
</comment>
<dbReference type="CDD" id="cd02000">
    <property type="entry name" value="TPP_E1_PDC_ADC_BCADC"/>
    <property type="match status" value="1"/>
</dbReference>
<dbReference type="GO" id="GO:0006086">
    <property type="term" value="P:pyruvate decarboxylation to acetyl-CoA"/>
    <property type="evidence" value="ECO:0007669"/>
    <property type="project" value="TreeGrafter"/>
</dbReference>
<evidence type="ECO:0000256" key="7">
    <source>
        <dbReference type="ARBA" id="ARBA00025211"/>
    </source>
</evidence>
<evidence type="ECO:0000256" key="4">
    <source>
        <dbReference type="ARBA" id="ARBA00023002"/>
    </source>
</evidence>
<dbReference type="GO" id="GO:0004739">
    <property type="term" value="F:pyruvate dehydrogenase (acetyl-transferring) activity"/>
    <property type="evidence" value="ECO:0007669"/>
    <property type="project" value="UniProtKB-EC"/>
</dbReference>
<comment type="function">
    <text evidence="7">The pyruvate dehydrogenase complex catalyzes the overall conversion of pyruvate to acetyl-CoA and CO(2). It contains multiple copies of three enzymatic components: pyruvate dehydrogenase (E1), dihydrolipoamide acetyltransferase (E2) and lipoamide dehydrogenase (E3).</text>
</comment>